<organism evidence="2 3">
    <name type="scientific">Tilletia controversa</name>
    <name type="common">dwarf bunt fungus</name>
    <dbReference type="NCBI Taxonomy" id="13291"/>
    <lineage>
        <taxon>Eukaryota</taxon>
        <taxon>Fungi</taxon>
        <taxon>Dikarya</taxon>
        <taxon>Basidiomycota</taxon>
        <taxon>Ustilaginomycotina</taxon>
        <taxon>Exobasidiomycetes</taxon>
        <taxon>Tilletiales</taxon>
        <taxon>Tilletiaceae</taxon>
        <taxon>Tilletia</taxon>
    </lineage>
</organism>
<keyword evidence="3" id="KW-1185">Reference proteome</keyword>
<feature type="compositionally biased region" description="Low complexity" evidence="1">
    <location>
        <begin position="263"/>
        <end position="274"/>
    </location>
</feature>
<protein>
    <recommendedName>
        <fullName evidence="4">Reverse transcriptase domain-containing protein</fullName>
    </recommendedName>
</protein>
<feature type="region of interest" description="Disordered" evidence="1">
    <location>
        <begin position="675"/>
        <end position="714"/>
    </location>
</feature>
<evidence type="ECO:0000313" key="3">
    <source>
        <dbReference type="Proteomes" id="UP000077684"/>
    </source>
</evidence>
<dbReference type="Proteomes" id="UP000077684">
    <property type="component" value="Unassembled WGS sequence"/>
</dbReference>
<reference evidence="2" key="1">
    <citation type="submission" date="2016-04" db="EMBL/GenBank/DDBJ databases">
        <authorList>
            <person name="Nguyen H.D."/>
            <person name="Samba Siva P."/>
            <person name="Cullis J."/>
            <person name="Levesque C.A."/>
            <person name="Hambleton S."/>
        </authorList>
    </citation>
    <scope>NUCLEOTIDE SEQUENCE</scope>
    <source>
        <strain evidence="2">DAOMC 236426</strain>
    </source>
</reference>
<gene>
    <name evidence="2" type="ORF">A4X06_0g8449</name>
</gene>
<feature type="region of interest" description="Disordered" evidence="1">
    <location>
        <begin position="263"/>
        <end position="283"/>
    </location>
</feature>
<comment type="caution">
    <text evidence="2">The sequence shown here is derived from an EMBL/GenBank/DDBJ whole genome shotgun (WGS) entry which is preliminary data.</text>
</comment>
<dbReference type="AlphaFoldDB" id="A0A8X7MJZ5"/>
<reference evidence="2" key="2">
    <citation type="journal article" date="2019" name="IMA Fungus">
        <title>Genome sequencing and comparison of five Tilletia species to identify candidate genes for the detection of regulated species infecting wheat.</title>
        <authorList>
            <person name="Nguyen H.D.T."/>
            <person name="Sultana T."/>
            <person name="Kesanakurti P."/>
            <person name="Hambleton S."/>
        </authorList>
    </citation>
    <scope>NUCLEOTIDE SEQUENCE</scope>
    <source>
        <strain evidence="2">DAOMC 236426</strain>
    </source>
</reference>
<feature type="compositionally biased region" description="Polar residues" evidence="1">
    <location>
        <begin position="679"/>
        <end position="689"/>
    </location>
</feature>
<dbReference type="PANTHER" id="PTHR33050:SF7">
    <property type="entry name" value="RIBONUCLEASE H"/>
    <property type="match status" value="1"/>
</dbReference>
<dbReference type="SUPFAM" id="SSF56672">
    <property type="entry name" value="DNA/RNA polymerases"/>
    <property type="match status" value="1"/>
</dbReference>
<dbReference type="InterPro" id="IPR043502">
    <property type="entry name" value="DNA/RNA_pol_sf"/>
</dbReference>
<feature type="region of interest" description="Disordered" evidence="1">
    <location>
        <begin position="180"/>
        <end position="207"/>
    </location>
</feature>
<evidence type="ECO:0000256" key="1">
    <source>
        <dbReference type="SAM" id="MobiDB-lite"/>
    </source>
</evidence>
<accession>A0A8X7MJZ5</accession>
<proteinExistence type="predicted"/>
<dbReference type="InterPro" id="IPR043128">
    <property type="entry name" value="Rev_trsase/Diguanyl_cyclase"/>
</dbReference>
<dbReference type="Gene3D" id="3.30.70.270">
    <property type="match status" value="1"/>
</dbReference>
<name>A0A8X7MJZ5_9BASI</name>
<dbReference type="EMBL" id="LWDE02001855">
    <property type="protein sequence ID" value="KAE8239214.1"/>
    <property type="molecule type" value="Genomic_DNA"/>
</dbReference>
<feature type="compositionally biased region" description="Low complexity" evidence="1">
    <location>
        <begin position="180"/>
        <end position="192"/>
    </location>
</feature>
<dbReference type="InterPro" id="IPR052055">
    <property type="entry name" value="Hepadnavirus_pol/RT"/>
</dbReference>
<evidence type="ECO:0000313" key="2">
    <source>
        <dbReference type="EMBL" id="KAE8239214.1"/>
    </source>
</evidence>
<dbReference type="Gene3D" id="3.10.10.10">
    <property type="entry name" value="HIV Type 1 Reverse Transcriptase, subunit A, domain 1"/>
    <property type="match status" value="1"/>
</dbReference>
<dbReference type="PANTHER" id="PTHR33050">
    <property type="entry name" value="REVERSE TRANSCRIPTASE DOMAIN-CONTAINING PROTEIN"/>
    <property type="match status" value="1"/>
</dbReference>
<evidence type="ECO:0008006" key="4">
    <source>
        <dbReference type="Google" id="ProtNLM"/>
    </source>
</evidence>
<sequence length="1143" mass="120787">MSEGNTSDSSRPGSVLATQASIDSNVAEARELLSPEALSVYISARSKGESHQAAFNNASTWQLSTTATASGTPAAPSSLARGSDTTNAIAATGRPSAAAQLTMGSTSAPSVSVRSVSAAALPSVTPAAQSALAAASAVPTPLRSASVGQSIADSLGSKASTPLPLFCSINRVVTRATAAAASASDTAVTRSSGATGQATKRPRAHVADADADDCLTVRPRTDSDHHLAVGGMARTAHVTASGASHPSSSPAAALSVSPSTAAPLSSAAAPESTAGTAPARSHTPTSMEAFVQAFQDLSPTKRNTFVQAIMSTTRAGFSSAAARTPLVATANTSVSTASAASTGVTAAGTGPILATSSDTAVAAVDSVNAALSAAHQHIGSADNHTLVSQPAAGSDPAPSGPDLVELAAQGSSLLMSAPLPAPSQPLASGWPLTLGQAAGFPSDDALASAGLTGLATGHTSSASHVSSLSGPGLSTASYDPSLLLGYNPHGTVGEVVQLPCQTTLNKVAGPHYLELWHFTPEGIAAGYNKAPTISETGQRLLDQLGSMLDSPKAAIPDELLDFETYFHASKRHIEAIRHVAQQQIDPVKRTILANEAAAWEVGYESITKRQGNWAMTAKYSALLRQHYYTSTIGSNRPNPKLWQPNIWSHVIAIRQANEYSGSLPHQTSVGLLGPLAQAHSPSAGPSRTTPKGPPRSRHPAPRLPFRPSPSGGSRSASGACFICGRATDKFPHDVATCTTAPAGRTAPYAYRNERRHLLRVSDHSSICILTVLSSVEVLHKLRPELELAQRPLNADGFERVLRELGLMDDYGDLMAGLRDGFDFGIPPLRETRTPPNHLSATENEDVLERIAASEIEKGRWAGPFTRAEVETVLGPFQSSPMGLIPKSNGDWRLVQDLSYPRDGSYPSINSYIVSDEFLTTWDDVTEVFSALLNFGKLVEGATFDAQEAFRGILALRSQLPGLVVQLREGEFYFDFFLPFGLVSATGVWGRVADCVKAIITKRLMHRVRIFRWVDDFLVLRLNDSVKAADVIGATEGLDFPWNHKKTVDFCSSPKYVGWVFNIAERKVVLPRDKAGRYAERARDMRNAERASLSDVLQLHGCLQHVAFVARDLRRFLAELGRFITRWPLAEPFRKLIVQPEVRK</sequence>